<proteinExistence type="predicted"/>
<dbReference type="InterPro" id="IPR050904">
    <property type="entry name" value="Adhesion/Biosynth-related"/>
</dbReference>
<evidence type="ECO:0000313" key="3">
    <source>
        <dbReference type="Proteomes" id="UP000184109"/>
    </source>
</evidence>
<dbReference type="AlphaFoldDB" id="A0A1M5S0R8"/>
<feature type="domain" description="FAS1" evidence="1">
    <location>
        <begin position="38"/>
        <end position="176"/>
    </location>
</feature>
<dbReference type="SUPFAM" id="SSF82153">
    <property type="entry name" value="FAS1 domain"/>
    <property type="match status" value="2"/>
</dbReference>
<dbReference type="SMART" id="SM00554">
    <property type="entry name" value="FAS1"/>
    <property type="match status" value="1"/>
</dbReference>
<dbReference type="STRING" id="1195760.SAMN05444281_0066"/>
<feature type="domain" description="FAS1" evidence="1">
    <location>
        <begin position="180"/>
        <end position="350"/>
    </location>
</feature>
<dbReference type="PROSITE" id="PS50213">
    <property type="entry name" value="FAS1"/>
    <property type="match status" value="2"/>
</dbReference>
<dbReference type="EMBL" id="FQXQ01000001">
    <property type="protein sequence ID" value="SHH32001.1"/>
    <property type="molecule type" value="Genomic_DNA"/>
</dbReference>
<sequence length="566" mass="63452">MKNIIKLPIIRLMFLTICSISLLIGCEPEQYKETTDETPNITEYLRDTPEYSMFLEILEKTGYDTFMNTYGTYTLFLPTNNAIENYLVDNNYTSIDQVPLTDLQELAKLHVLEEKITTTEFTDGKIASPTLQGQYLITGAVNDEGISSVVVNKEAKIVISNYEVGNGIIHVIDKVLIVAVKTLAETIDSDPNLSILAEAIHETNWYDALNQPLVRNEIIVDDETEIVYTGHLTVLAQTNEVFAKDNINSYAELKAKYSHLNDPTNPADSLNLFVAYRIVPGLNYMADLAVTQAVLTKAPLEVIGVKLALDTILLNEETFNGVLEKGVAINRASSDITTSNGVLHNVDENFFIKKRLPAPVYFDLADQPEFRKLSGVFRKPGNGASLFDAELADVTWEGSPAVTYFAAGIGDKNAAGWHGDWFEAYRLRTGYINNLEFTTPVIIKGQYKVWVSYRQNRRAPNSVRMYYNDVALARTLNMTEYSNQSEAERVLESQGYKRHISPSRSEFNCKLLGIINVETTGRHKIRFESLTGASGASWFDVVEFRPIDMDQLYPKFESGGDGLIDQ</sequence>
<protein>
    <submittedName>
        <fullName evidence="2">Uncaracterized surface protein containing fasciclin (FAS1) repeats</fullName>
    </submittedName>
</protein>
<dbReference type="OrthoDB" id="9800666at2"/>
<organism evidence="2 3">
    <name type="scientific">Wenyingzhuangia marina</name>
    <dbReference type="NCBI Taxonomy" id="1195760"/>
    <lineage>
        <taxon>Bacteria</taxon>
        <taxon>Pseudomonadati</taxon>
        <taxon>Bacteroidota</taxon>
        <taxon>Flavobacteriia</taxon>
        <taxon>Flavobacteriales</taxon>
        <taxon>Flavobacteriaceae</taxon>
        <taxon>Wenyingzhuangia</taxon>
    </lineage>
</organism>
<dbReference type="Proteomes" id="UP000184109">
    <property type="component" value="Unassembled WGS sequence"/>
</dbReference>
<dbReference type="PANTHER" id="PTHR10900:SF77">
    <property type="entry name" value="FI19380P1"/>
    <property type="match status" value="1"/>
</dbReference>
<evidence type="ECO:0000259" key="1">
    <source>
        <dbReference type="PROSITE" id="PS50213"/>
    </source>
</evidence>
<evidence type="ECO:0000313" key="2">
    <source>
        <dbReference type="EMBL" id="SHH32001.1"/>
    </source>
</evidence>
<keyword evidence="3" id="KW-1185">Reference proteome</keyword>
<dbReference type="Gene3D" id="2.30.180.10">
    <property type="entry name" value="FAS1 domain"/>
    <property type="match status" value="2"/>
</dbReference>
<dbReference type="PROSITE" id="PS51257">
    <property type="entry name" value="PROKAR_LIPOPROTEIN"/>
    <property type="match status" value="1"/>
</dbReference>
<dbReference type="Pfam" id="PF02469">
    <property type="entry name" value="Fasciclin"/>
    <property type="match status" value="1"/>
</dbReference>
<dbReference type="InterPro" id="IPR000782">
    <property type="entry name" value="FAS1_domain"/>
</dbReference>
<dbReference type="RefSeq" id="WP_073117691.1">
    <property type="nucleotide sequence ID" value="NZ_BMEN01000005.1"/>
</dbReference>
<dbReference type="PANTHER" id="PTHR10900">
    <property type="entry name" value="PERIOSTIN-RELATED"/>
    <property type="match status" value="1"/>
</dbReference>
<accession>A0A1M5S0R8</accession>
<dbReference type="InterPro" id="IPR036378">
    <property type="entry name" value="FAS1_dom_sf"/>
</dbReference>
<name>A0A1M5S0R8_9FLAO</name>
<gene>
    <name evidence="2" type="ORF">SAMN05444281_0066</name>
</gene>
<reference evidence="3" key="1">
    <citation type="submission" date="2016-11" db="EMBL/GenBank/DDBJ databases">
        <authorList>
            <person name="Varghese N."/>
            <person name="Submissions S."/>
        </authorList>
    </citation>
    <scope>NUCLEOTIDE SEQUENCE [LARGE SCALE GENOMIC DNA]</scope>
    <source>
        <strain evidence="3">DSM 100572</strain>
    </source>
</reference>